<keyword evidence="4 8" id="KW-0812">Transmembrane</keyword>
<evidence type="ECO:0000313" key="10">
    <source>
        <dbReference type="Proteomes" id="UP001354931"/>
    </source>
</evidence>
<feature type="transmembrane region" description="Helical" evidence="8">
    <location>
        <begin position="81"/>
        <end position="103"/>
    </location>
</feature>
<comment type="subcellular location">
    <subcellularLocation>
        <location evidence="1">Membrane</location>
        <topology evidence="1">Multi-pass membrane protein</topology>
    </subcellularLocation>
</comment>
<evidence type="ECO:0000313" key="9">
    <source>
        <dbReference type="EMBL" id="MEB8342358.1"/>
    </source>
</evidence>
<feature type="region of interest" description="Disordered" evidence="7">
    <location>
        <begin position="598"/>
        <end position="635"/>
    </location>
</feature>
<feature type="transmembrane region" description="Helical" evidence="8">
    <location>
        <begin position="109"/>
        <end position="128"/>
    </location>
</feature>
<evidence type="ECO:0000256" key="4">
    <source>
        <dbReference type="ARBA" id="ARBA00022692"/>
    </source>
</evidence>
<comment type="caution">
    <text evidence="9">The sequence shown here is derived from an EMBL/GenBank/DDBJ whole genome shotgun (WGS) entry which is preliminary data.</text>
</comment>
<dbReference type="InterPro" id="IPR029044">
    <property type="entry name" value="Nucleotide-diphossugar_trans"/>
</dbReference>
<protein>
    <submittedName>
        <fullName evidence="9">Glycosyltransferase</fullName>
        <ecNumber evidence="9">2.4.-.-</ecNumber>
    </submittedName>
</protein>
<reference evidence="9 10" key="1">
    <citation type="submission" date="2022-10" db="EMBL/GenBank/DDBJ databases">
        <authorList>
            <person name="Xie J."/>
            <person name="Shen N."/>
        </authorList>
    </citation>
    <scope>NUCLEOTIDE SEQUENCE [LARGE SCALE GENOMIC DNA]</scope>
    <source>
        <strain evidence="9 10">YIM65594</strain>
    </source>
</reference>
<dbReference type="PANTHER" id="PTHR43867:SF4">
    <property type="entry name" value="BETA-(1-3)-GLUCOSYL TRANSFERASE"/>
    <property type="match status" value="1"/>
</dbReference>
<keyword evidence="10" id="KW-1185">Reference proteome</keyword>
<evidence type="ECO:0000256" key="6">
    <source>
        <dbReference type="ARBA" id="ARBA00023136"/>
    </source>
</evidence>
<keyword evidence="3 9" id="KW-0808">Transferase</keyword>
<organism evidence="9 10">
    <name type="scientific">Streptomyces endophyticus</name>
    <dbReference type="NCBI Taxonomy" id="714166"/>
    <lineage>
        <taxon>Bacteria</taxon>
        <taxon>Bacillati</taxon>
        <taxon>Actinomycetota</taxon>
        <taxon>Actinomycetes</taxon>
        <taxon>Kitasatosporales</taxon>
        <taxon>Streptomycetaceae</taxon>
        <taxon>Streptomyces</taxon>
    </lineage>
</organism>
<gene>
    <name evidence="9" type="ORF">OKJ99_33190</name>
</gene>
<feature type="compositionally biased region" description="Basic and acidic residues" evidence="7">
    <location>
        <begin position="623"/>
        <end position="635"/>
    </location>
</feature>
<accession>A0ABU6FFW2</accession>
<dbReference type="PANTHER" id="PTHR43867">
    <property type="entry name" value="CELLULOSE SYNTHASE CATALYTIC SUBUNIT A [UDP-FORMING]"/>
    <property type="match status" value="1"/>
</dbReference>
<evidence type="ECO:0000256" key="5">
    <source>
        <dbReference type="ARBA" id="ARBA00022989"/>
    </source>
</evidence>
<proteinExistence type="predicted"/>
<feature type="transmembrane region" description="Helical" evidence="8">
    <location>
        <begin position="535"/>
        <end position="558"/>
    </location>
</feature>
<dbReference type="InterPro" id="IPR050321">
    <property type="entry name" value="Glycosyltr_2/OpgH_subfam"/>
</dbReference>
<dbReference type="GO" id="GO:0016757">
    <property type="term" value="F:glycosyltransferase activity"/>
    <property type="evidence" value="ECO:0007669"/>
    <property type="project" value="UniProtKB-KW"/>
</dbReference>
<sequence>MLAGSFLTAVLFVRCRAARPGRASASGPVVWGGVAAGGAVAGVASCAAGVALVWPLAMGALSISAYALLRRATPRLHTAGHLMAVTGPVVRLALVGWWAAIAVPLVLRAAWPVVAVAAVWVVLGLLRLPSALLDAHLTQEVLCRRSWRRPTRLSGAETVHGPRICVHVPCHAEPPDVVMATLDALATQRYQDFEVLVIDNNTADPALWRPVQDHCDRLGPRFRFLHVMGLTGAKAGALNLALEQTDSRVEVIAVVDADYQVRPDFLSRLAVPFADGRTGFVQARHDYRGWSASGWLTGCYYEYRLMYSTYLVARNAYDSALIAGTLCLVRHTALREVGGWAEWCGSEDSELALRITAAGWRSQYTDTAFGYGLIPETFVGYRRQRARWVSGPAQELRHYWRLFLPRPWAAPSRLDARQKMLHAHHGAREALRSLHMAASLPLALAAVAFARKESELQVDGAALGATLLFAVASLTQRWNVFRYVVGASRIAVLRAWAAQAALDHVCWTAGFAFWRGRRPWLRTSKFTNRPCGLGALAGALPELLMTLLWLAMALGALLSARSPLGLLIGCGLLLPAGRALAAPAAALYADRCLAHAARHPDTAEPRPRRRAGVPAAVSSDSPARQDNHAHARSSD</sequence>
<dbReference type="Pfam" id="PF13641">
    <property type="entry name" value="Glyco_tranf_2_3"/>
    <property type="match status" value="1"/>
</dbReference>
<evidence type="ECO:0000256" key="2">
    <source>
        <dbReference type="ARBA" id="ARBA00022676"/>
    </source>
</evidence>
<dbReference type="EC" id="2.4.-.-" evidence="9"/>
<dbReference type="Proteomes" id="UP001354931">
    <property type="component" value="Unassembled WGS sequence"/>
</dbReference>
<feature type="transmembrane region" description="Helical" evidence="8">
    <location>
        <begin position="564"/>
        <end position="589"/>
    </location>
</feature>
<dbReference type="Gene3D" id="3.90.550.10">
    <property type="entry name" value="Spore Coat Polysaccharide Biosynthesis Protein SpsA, Chain A"/>
    <property type="match status" value="1"/>
</dbReference>
<keyword evidence="5 8" id="KW-1133">Transmembrane helix</keyword>
<keyword evidence="2 9" id="KW-0328">Glycosyltransferase</keyword>
<dbReference type="EMBL" id="JAOZYC010000164">
    <property type="protein sequence ID" value="MEB8342358.1"/>
    <property type="molecule type" value="Genomic_DNA"/>
</dbReference>
<evidence type="ECO:0000256" key="8">
    <source>
        <dbReference type="SAM" id="Phobius"/>
    </source>
</evidence>
<name>A0ABU6FFW2_9ACTN</name>
<dbReference type="RefSeq" id="WP_326022011.1">
    <property type="nucleotide sequence ID" value="NZ_JAOZYC010000164.1"/>
</dbReference>
<evidence type="ECO:0000256" key="3">
    <source>
        <dbReference type="ARBA" id="ARBA00022679"/>
    </source>
</evidence>
<dbReference type="SUPFAM" id="SSF53448">
    <property type="entry name" value="Nucleotide-diphospho-sugar transferases"/>
    <property type="match status" value="1"/>
</dbReference>
<evidence type="ECO:0000256" key="1">
    <source>
        <dbReference type="ARBA" id="ARBA00004141"/>
    </source>
</evidence>
<feature type="transmembrane region" description="Helical" evidence="8">
    <location>
        <begin position="41"/>
        <end position="69"/>
    </location>
</feature>
<keyword evidence="6 8" id="KW-0472">Membrane</keyword>
<evidence type="ECO:0000256" key="7">
    <source>
        <dbReference type="SAM" id="MobiDB-lite"/>
    </source>
</evidence>